<dbReference type="Proteomes" id="UP000324222">
    <property type="component" value="Unassembled WGS sequence"/>
</dbReference>
<name>A0A5B7GTU2_PORTR</name>
<sequence>MSGGRDGGARNFPLILHGIFGRRFLVLRQARTGH</sequence>
<evidence type="ECO:0000313" key="2">
    <source>
        <dbReference type="Proteomes" id="UP000324222"/>
    </source>
</evidence>
<proteinExistence type="predicted"/>
<keyword evidence="2" id="KW-1185">Reference proteome</keyword>
<gene>
    <name evidence="1" type="ORF">E2C01_055106</name>
</gene>
<evidence type="ECO:0000313" key="1">
    <source>
        <dbReference type="EMBL" id="MPC61043.1"/>
    </source>
</evidence>
<reference evidence="1 2" key="1">
    <citation type="submission" date="2019-05" db="EMBL/GenBank/DDBJ databases">
        <title>Another draft genome of Portunus trituberculatus and its Hox gene families provides insights of decapod evolution.</title>
        <authorList>
            <person name="Jeong J.-H."/>
            <person name="Song I."/>
            <person name="Kim S."/>
            <person name="Choi T."/>
            <person name="Kim D."/>
            <person name="Ryu S."/>
            <person name="Kim W."/>
        </authorList>
    </citation>
    <scope>NUCLEOTIDE SEQUENCE [LARGE SCALE GENOMIC DNA]</scope>
    <source>
        <tissue evidence="1">Muscle</tissue>
    </source>
</reference>
<dbReference type="AlphaFoldDB" id="A0A5B7GTU2"/>
<dbReference type="EMBL" id="VSRR010018165">
    <property type="protein sequence ID" value="MPC61043.1"/>
    <property type="molecule type" value="Genomic_DNA"/>
</dbReference>
<comment type="caution">
    <text evidence="1">The sequence shown here is derived from an EMBL/GenBank/DDBJ whole genome shotgun (WGS) entry which is preliminary data.</text>
</comment>
<protein>
    <submittedName>
        <fullName evidence="1">Uncharacterized protein</fullName>
    </submittedName>
</protein>
<organism evidence="1 2">
    <name type="scientific">Portunus trituberculatus</name>
    <name type="common">Swimming crab</name>
    <name type="synonym">Neptunus trituberculatus</name>
    <dbReference type="NCBI Taxonomy" id="210409"/>
    <lineage>
        <taxon>Eukaryota</taxon>
        <taxon>Metazoa</taxon>
        <taxon>Ecdysozoa</taxon>
        <taxon>Arthropoda</taxon>
        <taxon>Crustacea</taxon>
        <taxon>Multicrustacea</taxon>
        <taxon>Malacostraca</taxon>
        <taxon>Eumalacostraca</taxon>
        <taxon>Eucarida</taxon>
        <taxon>Decapoda</taxon>
        <taxon>Pleocyemata</taxon>
        <taxon>Brachyura</taxon>
        <taxon>Eubrachyura</taxon>
        <taxon>Portunoidea</taxon>
        <taxon>Portunidae</taxon>
        <taxon>Portuninae</taxon>
        <taxon>Portunus</taxon>
    </lineage>
</organism>
<accession>A0A5B7GTU2</accession>